<sequence length="202" mass="21600">MADPDGEAPAEEVPAATPGAAEPTAEEPHRDDGLDLARTIARATVGTTGPARRRRGKDATTRDAAAAAAARSGRRRSSGAHPDDRDPQLLGSSLSRLVADHGWELDLRIRSLFARWEELVGAEVAEHSTPESFAEGRLVVRAHSTAWGTQLRLLAPTLLRRLAEEVGDGVVTVIDVLGPHAPGWTRGRLSTRDSRGPRDTYG</sequence>
<dbReference type="RefSeq" id="WP_214057336.1">
    <property type="nucleotide sequence ID" value="NZ_CP075371.1"/>
</dbReference>
<keyword evidence="3" id="KW-1185">Reference proteome</keyword>
<dbReference type="PANTHER" id="PTHR36456">
    <property type="entry name" value="UPF0232 PROTEIN SCO3875"/>
    <property type="match status" value="1"/>
</dbReference>
<feature type="compositionally biased region" description="Basic and acidic residues" evidence="1">
    <location>
        <begin position="26"/>
        <end position="35"/>
    </location>
</feature>
<accession>A0ABX8EG69</accession>
<feature type="region of interest" description="Disordered" evidence="1">
    <location>
        <begin position="1"/>
        <end position="89"/>
    </location>
</feature>
<evidence type="ECO:0000313" key="3">
    <source>
        <dbReference type="Proteomes" id="UP000679307"/>
    </source>
</evidence>
<evidence type="ECO:0000313" key="2">
    <source>
        <dbReference type="EMBL" id="QVT77643.1"/>
    </source>
</evidence>
<name>A0ABX8EG69_9ACTN</name>
<feature type="compositionally biased region" description="Acidic residues" evidence="1">
    <location>
        <begin position="1"/>
        <end position="10"/>
    </location>
</feature>
<dbReference type="EMBL" id="CP075371">
    <property type="protein sequence ID" value="QVT77643.1"/>
    <property type="molecule type" value="Genomic_DNA"/>
</dbReference>
<organism evidence="2 3">
    <name type="scientific">Nocardioides aquaticus</name>
    <dbReference type="NCBI Taxonomy" id="160826"/>
    <lineage>
        <taxon>Bacteria</taxon>
        <taxon>Bacillati</taxon>
        <taxon>Actinomycetota</taxon>
        <taxon>Actinomycetes</taxon>
        <taxon>Propionibacteriales</taxon>
        <taxon>Nocardioidaceae</taxon>
        <taxon>Nocardioides</taxon>
    </lineage>
</organism>
<reference evidence="2 3" key="1">
    <citation type="submission" date="2021-05" db="EMBL/GenBank/DDBJ databases">
        <title>Complete genome of Nocardioides aquaticus KCTC 9944T isolated from meromictic and hypersaline Ekho Lake, Antarctica.</title>
        <authorList>
            <person name="Hwang K."/>
            <person name="Kim K.M."/>
            <person name="Choe H."/>
        </authorList>
    </citation>
    <scope>NUCLEOTIDE SEQUENCE [LARGE SCALE GENOMIC DNA]</scope>
    <source>
        <strain evidence="2 3">KCTC 9944</strain>
    </source>
</reference>
<dbReference type="Pfam" id="PF05258">
    <property type="entry name" value="DciA"/>
    <property type="match status" value="1"/>
</dbReference>
<dbReference type="PANTHER" id="PTHR36456:SF1">
    <property type="entry name" value="UPF0232 PROTEIN SCO3875"/>
    <property type="match status" value="1"/>
</dbReference>
<evidence type="ECO:0000256" key="1">
    <source>
        <dbReference type="SAM" id="MobiDB-lite"/>
    </source>
</evidence>
<evidence type="ECO:0008006" key="4">
    <source>
        <dbReference type="Google" id="ProtNLM"/>
    </source>
</evidence>
<proteinExistence type="predicted"/>
<feature type="compositionally biased region" description="Low complexity" evidence="1">
    <location>
        <begin position="62"/>
        <end position="71"/>
    </location>
</feature>
<protein>
    <recommendedName>
        <fullName evidence="4">DUF721 domain-containing protein</fullName>
    </recommendedName>
</protein>
<gene>
    <name evidence="2" type="ORF">ENKNEFLB_00005</name>
</gene>
<dbReference type="Proteomes" id="UP000679307">
    <property type="component" value="Chromosome"/>
</dbReference>
<dbReference type="InterPro" id="IPR007922">
    <property type="entry name" value="DciA-like"/>
</dbReference>
<feature type="compositionally biased region" description="Low complexity" evidence="1">
    <location>
        <begin position="11"/>
        <end position="23"/>
    </location>
</feature>